<feature type="non-terminal residue" evidence="1">
    <location>
        <position position="1"/>
    </location>
</feature>
<gene>
    <name evidence="1" type="ORF">S06H3_00510</name>
</gene>
<sequence>PVYAETDVTSYLSNLNDGSNLLVIANWNGPAITSTDLVAAVRLELGITTPGPALVQQKTNYTTYSTPVTSFTTTLDTGATAGNLIVAGIAIDKASGAITVPAGFNLVQKSAEAAGDISSGAMAYKIATGGEKDITWTWTNAKDATAWVGEYSGLVTSDVLDVSAENESYLQTATDSLSTGTTATTSQTDELAIAVFISDSGNAVGTTRTWTNDFTVIAEETDTSGSPFICVATKTLSTIGTVESIVSHGGSDESYTVIATFKATAANQTPTVTSVSITPSPTITLDADTTTTVTISATITDNDDCEDVFDDGTITAVFYDADAVTDSCSQNYNNCYPNITLTEVGNTCDTGTSDPTGDVSGTVDVWFHANPGTNWTAKVTATDAASASGSNTQTVTINTLIAFELDITEIDYGTVDPNQISAQKAVLITTTGNVAIDVELSGENMTWSGNTIDVSQQKYSATDEFNWETQGEFLSGTPTCHELSTGKPEQHDPNLETEYIYWKLKVPTDKPAGGPYSSTNYFDIVSGGTCP</sequence>
<accession>X1KHX4</accession>
<comment type="caution">
    <text evidence="1">The sequence shown here is derived from an EMBL/GenBank/DDBJ whole genome shotgun (WGS) entry which is preliminary data.</text>
</comment>
<protein>
    <submittedName>
        <fullName evidence="1">Uncharacterized protein</fullName>
    </submittedName>
</protein>
<proteinExistence type="predicted"/>
<organism evidence="1">
    <name type="scientific">marine sediment metagenome</name>
    <dbReference type="NCBI Taxonomy" id="412755"/>
    <lineage>
        <taxon>unclassified sequences</taxon>
        <taxon>metagenomes</taxon>
        <taxon>ecological metagenomes</taxon>
    </lineage>
</organism>
<name>X1KHX4_9ZZZZ</name>
<reference evidence="1" key="1">
    <citation type="journal article" date="2014" name="Front. Microbiol.">
        <title>High frequency of phylogenetically diverse reductive dehalogenase-homologous genes in deep subseafloor sedimentary metagenomes.</title>
        <authorList>
            <person name="Kawai M."/>
            <person name="Futagami T."/>
            <person name="Toyoda A."/>
            <person name="Takaki Y."/>
            <person name="Nishi S."/>
            <person name="Hori S."/>
            <person name="Arai W."/>
            <person name="Tsubouchi T."/>
            <person name="Morono Y."/>
            <person name="Uchiyama I."/>
            <person name="Ito T."/>
            <person name="Fujiyama A."/>
            <person name="Inagaki F."/>
            <person name="Takami H."/>
        </authorList>
    </citation>
    <scope>NUCLEOTIDE SEQUENCE</scope>
    <source>
        <strain evidence="1">Expedition CK06-06</strain>
    </source>
</reference>
<dbReference type="EMBL" id="BARV01000094">
    <property type="protein sequence ID" value="GAH93220.1"/>
    <property type="molecule type" value="Genomic_DNA"/>
</dbReference>
<evidence type="ECO:0000313" key="1">
    <source>
        <dbReference type="EMBL" id="GAH93220.1"/>
    </source>
</evidence>
<dbReference type="AlphaFoldDB" id="X1KHX4"/>